<dbReference type="Proteomes" id="UP000198367">
    <property type="component" value="Chromosome"/>
</dbReference>
<dbReference type="PANTHER" id="PTHR43581:SF2">
    <property type="entry name" value="EXCINUCLEASE ATPASE SUBUNIT"/>
    <property type="match status" value="1"/>
</dbReference>
<dbReference type="Gene3D" id="3.40.50.300">
    <property type="entry name" value="P-loop containing nucleotide triphosphate hydrolases"/>
    <property type="match status" value="1"/>
</dbReference>
<dbReference type="EMBL" id="CP022358">
    <property type="protein sequence ID" value="ASK68085.1"/>
    <property type="molecule type" value="Genomic_DNA"/>
</dbReference>
<evidence type="ECO:0000259" key="1">
    <source>
        <dbReference type="Pfam" id="PF13175"/>
    </source>
</evidence>
<dbReference type="InterPro" id="IPR051396">
    <property type="entry name" value="Bact_Antivir_Def_Nuclease"/>
</dbReference>
<feature type="domain" description="Endonuclease GajA/Old nuclease/RecF-like AAA" evidence="1">
    <location>
        <begin position="1"/>
        <end position="96"/>
    </location>
</feature>
<dbReference type="KEGG" id="sbj:CF168_03935"/>
<dbReference type="InterPro" id="IPR014592">
    <property type="entry name" value="P-loop_UCP034888"/>
</dbReference>
<sequence>MLKQLEINNLKSIDKETLRLEPLTLLTGSNSSGKSTVIQALMLLIRNSQVSNRYSMEELIRYLSDFSTIRNKKNNAKSIDIMAIDDERNCHSLQITSDGMQKSGQLPYFYELEPDEEGLELLYLNANRIGAQELLQVSERKVGSLGEYLFSTFERIKGKALPDSLLRFEGSKTISYQVGKWLSFITGSETELITEKLSDQVYVSFSVKDIDANVSPFNLGAGMSYIAKVIIICLMAKKGDLILLENPEIQLHPKAQAQLGVFLSYIANSGIQLIVETHCEHLINKIAYEVYEEHIQSDAVVIHYKSNVNSNFETILIDENGEFNNTAGEVIGFPTGFFDATLSDLMKMR</sequence>
<evidence type="ECO:0000313" key="3">
    <source>
        <dbReference type="EMBL" id="ASK68085.1"/>
    </source>
</evidence>
<dbReference type="Pfam" id="PF13175">
    <property type="entry name" value="AAA_15"/>
    <property type="match status" value="1"/>
</dbReference>
<dbReference type="GO" id="GO:0016887">
    <property type="term" value="F:ATP hydrolysis activity"/>
    <property type="evidence" value="ECO:0007669"/>
    <property type="project" value="InterPro"/>
</dbReference>
<proteinExistence type="predicted"/>
<dbReference type="RefSeq" id="WP_089067043.1">
    <property type="nucleotide sequence ID" value="NZ_CP022358.1"/>
</dbReference>
<name>A0A220UJ05_9GAMM</name>
<dbReference type="AlphaFoldDB" id="A0A220UJ05"/>
<dbReference type="InterPro" id="IPR041685">
    <property type="entry name" value="AAA_GajA/Old/RecF-like"/>
</dbReference>
<dbReference type="SUPFAM" id="SSF52540">
    <property type="entry name" value="P-loop containing nucleoside triphosphate hydrolases"/>
    <property type="match status" value="1"/>
</dbReference>
<dbReference type="GO" id="GO:0005524">
    <property type="term" value="F:ATP binding"/>
    <property type="evidence" value="ECO:0007669"/>
    <property type="project" value="InterPro"/>
</dbReference>
<dbReference type="PANTHER" id="PTHR43581">
    <property type="entry name" value="ATP/GTP PHOSPHATASE"/>
    <property type="match status" value="1"/>
</dbReference>
<dbReference type="Pfam" id="PF13304">
    <property type="entry name" value="AAA_21"/>
    <property type="match status" value="1"/>
</dbReference>
<accession>A0A220UJ05</accession>
<gene>
    <name evidence="3" type="ORF">CF168_03935</name>
</gene>
<dbReference type="PIRSF" id="PIRSF034888">
    <property type="entry name" value="P-loop_UCP034888"/>
    <property type="match status" value="1"/>
</dbReference>
<dbReference type="InterPro" id="IPR027417">
    <property type="entry name" value="P-loop_NTPase"/>
</dbReference>
<evidence type="ECO:0000313" key="4">
    <source>
        <dbReference type="Proteomes" id="UP000198367"/>
    </source>
</evidence>
<evidence type="ECO:0000259" key="2">
    <source>
        <dbReference type="Pfam" id="PF13304"/>
    </source>
</evidence>
<feature type="domain" description="ATPase AAA-type core" evidence="2">
    <location>
        <begin position="97"/>
        <end position="278"/>
    </location>
</feature>
<protein>
    <submittedName>
        <fullName evidence="3">Uncharacterized protein</fullName>
    </submittedName>
</protein>
<reference evidence="3 4" key="1">
    <citation type="submission" date="2017-07" db="EMBL/GenBank/DDBJ databases">
        <title>Phenotypical and genomic characterization of a clinical isolate of Shewanella bicestrii sp. nov. producing an extended-spectrum beta-lactamase and a new oxacillinase variant.</title>
        <authorList>
            <person name="Jousset A.B."/>
            <person name="Bonnin R.A."/>
            <person name="Girlich D."/>
            <person name="Dabos L."/>
            <person name="Potron A."/>
            <person name="Dortet L."/>
            <person name="Glaser P."/>
            <person name="Naas T."/>
        </authorList>
    </citation>
    <scope>NUCLEOTIDE SEQUENCE [LARGE SCALE GENOMIC DNA]</scope>
    <source>
        <strain evidence="3 4">JAB-1</strain>
    </source>
</reference>
<dbReference type="InterPro" id="IPR003959">
    <property type="entry name" value="ATPase_AAA_core"/>
</dbReference>
<organism evidence="3 4">
    <name type="scientific">Shewanella bicestrii</name>
    <dbReference type="NCBI Taxonomy" id="2018305"/>
    <lineage>
        <taxon>Bacteria</taxon>
        <taxon>Pseudomonadati</taxon>
        <taxon>Pseudomonadota</taxon>
        <taxon>Gammaproteobacteria</taxon>
        <taxon>Alteromonadales</taxon>
        <taxon>Shewanellaceae</taxon>
        <taxon>Shewanella</taxon>
    </lineage>
</organism>
<keyword evidence="4" id="KW-1185">Reference proteome</keyword>